<dbReference type="PANTHER" id="PTHR38146">
    <property type="entry name" value="30S RIBOSOMAL PROTEIN S12, CHLOROPLASTIC"/>
    <property type="match status" value="1"/>
</dbReference>
<dbReference type="AlphaFoldDB" id="A0A444ZBF8"/>
<dbReference type="AntiFam" id="ANF00029">
    <property type="entry name" value="Antisense to 16S rRNA"/>
</dbReference>
<comment type="caution">
    <text evidence="1">The sequence shown here is derived from an EMBL/GenBank/DDBJ whole genome shotgun (WGS) entry which is preliminary data.</text>
</comment>
<evidence type="ECO:0000313" key="2">
    <source>
        <dbReference type="Proteomes" id="UP000289738"/>
    </source>
</evidence>
<proteinExistence type="predicted"/>
<keyword evidence="2" id="KW-1185">Reference proteome</keyword>
<dbReference type="EMBL" id="SDMP01000014">
    <property type="protein sequence ID" value="RYR11507.1"/>
    <property type="molecule type" value="Genomic_DNA"/>
</dbReference>
<gene>
    <name evidence="1" type="ORF">Ahy_B04g069025</name>
</gene>
<sequence length="175" mass="19097">MASSHSVTGGVYKAWKRIHRRMTDRRLLAIPASCRRHVCRPGHKGYDDLTSSSPSSGLSPYLHSRLLRQTFAHCRKFSTAVSRRSLGRISVPVWLIILSDQLLIIALTRAPPRADSSFCSSSYGVLAAVSSCCFPPKGRFLRVTHLSATENTTSCPTCICKACASVHPEPGSNSP</sequence>
<evidence type="ECO:0000313" key="1">
    <source>
        <dbReference type="EMBL" id="RYR11507.1"/>
    </source>
</evidence>
<protein>
    <submittedName>
        <fullName evidence="1">Uncharacterized protein</fullName>
    </submittedName>
</protein>
<name>A0A444ZBF8_ARAHY</name>
<dbReference type="Proteomes" id="UP000289738">
    <property type="component" value="Chromosome B04"/>
</dbReference>
<organism evidence="1 2">
    <name type="scientific">Arachis hypogaea</name>
    <name type="common">Peanut</name>
    <dbReference type="NCBI Taxonomy" id="3818"/>
    <lineage>
        <taxon>Eukaryota</taxon>
        <taxon>Viridiplantae</taxon>
        <taxon>Streptophyta</taxon>
        <taxon>Embryophyta</taxon>
        <taxon>Tracheophyta</taxon>
        <taxon>Spermatophyta</taxon>
        <taxon>Magnoliopsida</taxon>
        <taxon>eudicotyledons</taxon>
        <taxon>Gunneridae</taxon>
        <taxon>Pentapetalae</taxon>
        <taxon>rosids</taxon>
        <taxon>fabids</taxon>
        <taxon>Fabales</taxon>
        <taxon>Fabaceae</taxon>
        <taxon>Papilionoideae</taxon>
        <taxon>50 kb inversion clade</taxon>
        <taxon>dalbergioids sensu lato</taxon>
        <taxon>Dalbergieae</taxon>
        <taxon>Pterocarpus clade</taxon>
        <taxon>Arachis</taxon>
    </lineage>
</organism>
<reference evidence="1 2" key="1">
    <citation type="submission" date="2019-01" db="EMBL/GenBank/DDBJ databases">
        <title>Sequencing of cultivated peanut Arachis hypogaea provides insights into genome evolution and oil improvement.</title>
        <authorList>
            <person name="Chen X."/>
        </authorList>
    </citation>
    <scope>NUCLEOTIDE SEQUENCE [LARGE SCALE GENOMIC DNA]</scope>
    <source>
        <strain evidence="2">cv. Fuhuasheng</strain>
        <tissue evidence="1">Leaves</tissue>
    </source>
</reference>
<accession>A0A444ZBF8</accession>
<dbReference type="PANTHER" id="PTHR38146:SF8">
    <property type="entry name" value="TIFY DOMAIN-CONTAINING PROTEIN"/>
    <property type="match status" value="1"/>
</dbReference>